<evidence type="ECO:0000256" key="4">
    <source>
        <dbReference type="ARBA" id="ARBA00022490"/>
    </source>
</evidence>
<keyword evidence="4" id="KW-0963">Cytoplasm</keyword>
<evidence type="ECO:0000256" key="13">
    <source>
        <dbReference type="SAM" id="MobiDB-lite"/>
    </source>
</evidence>
<dbReference type="Gene3D" id="3.40.50.620">
    <property type="entry name" value="HUPs"/>
    <property type="match status" value="1"/>
</dbReference>
<keyword evidence="5 12" id="KW-0436">Ligase</keyword>
<dbReference type="OrthoDB" id="197206at2759"/>
<comment type="catalytic activity">
    <reaction evidence="11 12">
        <text>tRNA(Tyr) + L-tyrosine + ATP = L-tyrosyl-tRNA(Tyr) + AMP + diphosphate + H(+)</text>
        <dbReference type="Rhea" id="RHEA:10220"/>
        <dbReference type="Rhea" id="RHEA-COMP:9706"/>
        <dbReference type="Rhea" id="RHEA-COMP:9707"/>
        <dbReference type="ChEBI" id="CHEBI:15378"/>
        <dbReference type="ChEBI" id="CHEBI:30616"/>
        <dbReference type="ChEBI" id="CHEBI:33019"/>
        <dbReference type="ChEBI" id="CHEBI:58315"/>
        <dbReference type="ChEBI" id="CHEBI:78442"/>
        <dbReference type="ChEBI" id="CHEBI:78536"/>
        <dbReference type="ChEBI" id="CHEBI:456215"/>
        <dbReference type="EC" id="6.1.1.1"/>
    </reaction>
</comment>
<name>U4LJX1_PYROM</name>
<dbReference type="Pfam" id="PF00579">
    <property type="entry name" value="tRNA-synt_1b"/>
    <property type="match status" value="1"/>
</dbReference>
<sequence>MAELNAQEKISLITQGLQEVLKENIIADVLIKENRPLKIYWGTAPTGRPHCGYFVPMVKIAHFLQAGCEVKVLLADIHAFLDNMKAPLDLVAHRAKYYELIIKAVLRAIGVSIDKLTFVKGSDYQLSPQYTMDLFRLSSLVSEHDARKAGAEVVKQVQSPLLSGLIYPLMQALDEEHLGVDAQFGGVDQRKIFTLAAENLTKVGFKQRAHLMNPMVPGLAGGKMSASDPNSKIDLLDGPEIVKTKVKKALCNPGVVEGNGVLSFVEYVLLPISALAGEQTFHVPRPEKYGGPVDFKDIEELKKAYAAGELSPPDLKSGVTAALNKLLAPVQEEFKSSKEFQEIEKLAYPPEVKVKKVKKDGQKGGTQHPNKGSQNKGTKGQDVQEVDPKDDIATSATAMDNLTV</sequence>
<gene>
    <name evidence="14" type="ORF">PCON_11512</name>
</gene>
<evidence type="ECO:0000256" key="7">
    <source>
        <dbReference type="ARBA" id="ARBA00022840"/>
    </source>
</evidence>
<dbReference type="SUPFAM" id="SSF52374">
    <property type="entry name" value="Nucleotidylyl transferase"/>
    <property type="match status" value="1"/>
</dbReference>
<dbReference type="Proteomes" id="UP000018144">
    <property type="component" value="Unassembled WGS sequence"/>
</dbReference>
<evidence type="ECO:0000313" key="15">
    <source>
        <dbReference type="Proteomes" id="UP000018144"/>
    </source>
</evidence>
<feature type="region of interest" description="Disordered" evidence="13">
    <location>
        <begin position="354"/>
        <end position="404"/>
    </location>
</feature>
<evidence type="ECO:0000256" key="9">
    <source>
        <dbReference type="ARBA" id="ARBA00023146"/>
    </source>
</evidence>
<keyword evidence="7 12" id="KW-0067">ATP-binding</keyword>
<keyword evidence="10" id="KW-0539">Nucleus</keyword>
<keyword evidence="8 12" id="KW-0648">Protein biosynthesis</keyword>
<dbReference type="PRINTS" id="PR01040">
    <property type="entry name" value="TRNASYNTHTYR"/>
</dbReference>
<protein>
    <recommendedName>
        <fullName evidence="12">Tyrosine--tRNA ligase</fullName>
        <ecNumber evidence="12">6.1.1.1</ecNumber>
    </recommendedName>
    <alternativeName>
        <fullName evidence="12">Tyrosyl-tRNA synthetase</fullName>
    </alternativeName>
</protein>
<dbReference type="InterPro" id="IPR014729">
    <property type="entry name" value="Rossmann-like_a/b/a_fold"/>
</dbReference>
<dbReference type="PIRSF" id="PIRSF006588">
    <property type="entry name" value="TyrRS_arch_euk"/>
    <property type="match status" value="1"/>
</dbReference>
<dbReference type="FunFam" id="1.10.240.10:FF:000004">
    <property type="entry name" value="Tyrosine--tRNA ligase"/>
    <property type="match status" value="1"/>
</dbReference>
<organism evidence="14 15">
    <name type="scientific">Pyronema omphalodes (strain CBS 100304)</name>
    <name type="common">Pyronema confluens</name>
    <dbReference type="NCBI Taxonomy" id="1076935"/>
    <lineage>
        <taxon>Eukaryota</taxon>
        <taxon>Fungi</taxon>
        <taxon>Dikarya</taxon>
        <taxon>Ascomycota</taxon>
        <taxon>Pezizomycotina</taxon>
        <taxon>Pezizomycetes</taxon>
        <taxon>Pezizales</taxon>
        <taxon>Pyronemataceae</taxon>
        <taxon>Pyronema</taxon>
    </lineage>
</organism>
<proteinExistence type="inferred from homology"/>
<dbReference type="InterPro" id="IPR002307">
    <property type="entry name" value="Tyr-tRNA-ligase"/>
</dbReference>
<evidence type="ECO:0000256" key="3">
    <source>
        <dbReference type="ARBA" id="ARBA00005594"/>
    </source>
</evidence>
<dbReference type="GO" id="GO:0006437">
    <property type="term" value="P:tyrosyl-tRNA aminoacylation"/>
    <property type="evidence" value="ECO:0007669"/>
    <property type="project" value="InterPro"/>
</dbReference>
<dbReference type="InterPro" id="IPR002305">
    <property type="entry name" value="aa-tRNA-synth_Ic"/>
</dbReference>
<reference evidence="14 15" key="1">
    <citation type="journal article" date="2013" name="PLoS Genet.">
        <title>The genome and development-dependent transcriptomes of Pyronema confluens: a window into fungal evolution.</title>
        <authorList>
            <person name="Traeger S."/>
            <person name="Altegoer F."/>
            <person name="Freitag M."/>
            <person name="Gabaldon T."/>
            <person name="Kempken F."/>
            <person name="Kumar A."/>
            <person name="Marcet-Houben M."/>
            <person name="Poggeler S."/>
            <person name="Stajich J.E."/>
            <person name="Nowrousian M."/>
        </authorList>
    </citation>
    <scope>NUCLEOTIDE SEQUENCE [LARGE SCALE GENOMIC DNA]</scope>
    <source>
        <strain evidence="15">CBS 100304</strain>
        <tissue evidence="14">Vegetative mycelium</tissue>
    </source>
</reference>
<evidence type="ECO:0000256" key="5">
    <source>
        <dbReference type="ARBA" id="ARBA00022598"/>
    </source>
</evidence>
<dbReference type="NCBIfam" id="TIGR00234">
    <property type="entry name" value="tyrS"/>
    <property type="match status" value="1"/>
</dbReference>
<dbReference type="AlphaFoldDB" id="U4LJX1"/>
<dbReference type="GO" id="GO:0005634">
    <property type="term" value="C:nucleus"/>
    <property type="evidence" value="ECO:0007669"/>
    <property type="project" value="UniProtKB-SubCell"/>
</dbReference>
<evidence type="ECO:0000256" key="11">
    <source>
        <dbReference type="ARBA" id="ARBA00048248"/>
    </source>
</evidence>
<dbReference type="GO" id="GO:0005524">
    <property type="term" value="F:ATP binding"/>
    <property type="evidence" value="ECO:0007669"/>
    <property type="project" value="UniProtKB-KW"/>
</dbReference>
<keyword evidence="15" id="KW-1185">Reference proteome</keyword>
<dbReference type="GO" id="GO:0005737">
    <property type="term" value="C:cytoplasm"/>
    <property type="evidence" value="ECO:0007669"/>
    <property type="project" value="UniProtKB-SubCell"/>
</dbReference>
<dbReference type="eggNOG" id="KOG2144">
    <property type="taxonomic scope" value="Eukaryota"/>
</dbReference>
<keyword evidence="6 12" id="KW-0547">Nucleotide-binding</keyword>
<accession>U4LJX1</accession>
<dbReference type="PANTHER" id="PTHR46264">
    <property type="entry name" value="TYROSINE-TRNA LIGASE"/>
    <property type="match status" value="1"/>
</dbReference>
<evidence type="ECO:0000256" key="8">
    <source>
        <dbReference type="ARBA" id="ARBA00022917"/>
    </source>
</evidence>
<evidence type="ECO:0000256" key="12">
    <source>
        <dbReference type="RuleBase" id="RU361234"/>
    </source>
</evidence>
<evidence type="ECO:0000256" key="10">
    <source>
        <dbReference type="ARBA" id="ARBA00023242"/>
    </source>
</evidence>
<dbReference type="InterPro" id="IPR050489">
    <property type="entry name" value="Tyr-tRNA_synthase"/>
</dbReference>
<evidence type="ECO:0000313" key="14">
    <source>
        <dbReference type="EMBL" id="CCX31842.1"/>
    </source>
</evidence>
<dbReference type="CDD" id="cd00805">
    <property type="entry name" value="TyrRS_core"/>
    <property type="match status" value="1"/>
</dbReference>
<dbReference type="STRING" id="1076935.U4LJX1"/>
<dbReference type="PANTHER" id="PTHR46264:SF4">
    <property type="entry name" value="TYROSINE--TRNA LIGASE, CYTOPLASMIC"/>
    <property type="match status" value="1"/>
</dbReference>
<comment type="similarity">
    <text evidence="3 12">Belongs to the class-I aminoacyl-tRNA synthetase family.</text>
</comment>
<dbReference type="Gene3D" id="1.10.240.10">
    <property type="entry name" value="Tyrosyl-Transfer RNA Synthetase"/>
    <property type="match status" value="1"/>
</dbReference>
<feature type="compositionally biased region" description="Polar residues" evidence="13">
    <location>
        <begin position="394"/>
        <end position="404"/>
    </location>
</feature>
<evidence type="ECO:0000256" key="6">
    <source>
        <dbReference type="ARBA" id="ARBA00022741"/>
    </source>
</evidence>
<dbReference type="EC" id="6.1.1.1" evidence="12"/>
<comment type="subcellular location">
    <subcellularLocation>
        <location evidence="2">Cytoplasm</location>
    </subcellularLocation>
    <subcellularLocation>
        <location evidence="1">Nucleus</location>
    </subcellularLocation>
</comment>
<dbReference type="InterPro" id="IPR023617">
    <property type="entry name" value="Tyr-tRNA-ligase_arc/euk-type"/>
</dbReference>
<dbReference type="OMA" id="RKIHMLA"/>
<dbReference type="FunFam" id="3.40.50.620:FF:000040">
    <property type="entry name" value="Tyrosine--tRNA ligase"/>
    <property type="match status" value="1"/>
</dbReference>
<keyword evidence="9 12" id="KW-0030">Aminoacyl-tRNA synthetase</keyword>
<feature type="compositionally biased region" description="Polar residues" evidence="13">
    <location>
        <begin position="365"/>
        <end position="378"/>
    </location>
</feature>
<evidence type="ECO:0000256" key="1">
    <source>
        <dbReference type="ARBA" id="ARBA00004123"/>
    </source>
</evidence>
<dbReference type="GO" id="GO:0004831">
    <property type="term" value="F:tyrosine-tRNA ligase activity"/>
    <property type="evidence" value="ECO:0007669"/>
    <property type="project" value="UniProtKB-EC"/>
</dbReference>
<evidence type="ECO:0000256" key="2">
    <source>
        <dbReference type="ARBA" id="ARBA00004496"/>
    </source>
</evidence>
<dbReference type="EMBL" id="HF935655">
    <property type="protein sequence ID" value="CCX31842.1"/>
    <property type="molecule type" value="Genomic_DNA"/>
</dbReference>
<dbReference type="NCBIfam" id="NF006330">
    <property type="entry name" value="PRK08560.1"/>
    <property type="match status" value="1"/>
</dbReference>